<dbReference type="SUPFAM" id="SSF55874">
    <property type="entry name" value="ATPase domain of HSP90 chaperone/DNA topoisomerase II/histidine kinase"/>
    <property type="match status" value="1"/>
</dbReference>
<dbReference type="SUPFAM" id="SSF47384">
    <property type="entry name" value="Homodimeric domain of signal transducing histidine kinase"/>
    <property type="match status" value="1"/>
</dbReference>
<dbReference type="RefSeq" id="WP_245955092.1">
    <property type="nucleotide sequence ID" value="NZ_QPJW01000022.1"/>
</dbReference>
<dbReference type="Gene3D" id="1.10.287.130">
    <property type="match status" value="1"/>
</dbReference>
<evidence type="ECO:0000256" key="14">
    <source>
        <dbReference type="SAM" id="Phobius"/>
    </source>
</evidence>
<keyword evidence="11 14" id="KW-1133">Transmembrane helix</keyword>
<dbReference type="InterPro" id="IPR003661">
    <property type="entry name" value="HisK_dim/P_dom"/>
</dbReference>
<evidence type="ECO:0000313" key="17">
    <source>
        <dbReference type="EMBL" id="RCX13049.1"/>
    </source>
</evidence>
<feature type="domain" description="HAMP" evidence="16">
    <location>
        <begin position="186"/>
        <end position="237"/>
    </location>
</feature>
<evidence type="ECO:0000256" key="7">
    <source>
        <dbReference type="ARBA" id="ARBA00022692"/>
    </source>
</evidence>
<proteinExistence type="predicted"/>
<dbReference type="GO" id="GO:0005524">
    <property type="term" value="F:ATP binding"/>
    <property type="evidence" value="ECO:0007669"/>
    <property type="project" value="UniProtKB-KW"/>
</dbReference>
<evidence type="ECO:0000256" key="11">
    <source>
        <dbReference type="ARBA" id="ARBA00022989"/>
    </source>
</evidence>
<keyword evidence="12" id="KW-0902">Two-component regulatory system</keyword>
<evidence type="ECO:0000259" key="16">
    <source>
        <dbReference type="PROSITE" id="PS50885"/>
    </source>
</evidence>
<dbReference type="SUPFAM" id="SSF158472">
    <property type="entry name" value="HAMP domain-like"/>
    <property type="match status" value="1"/>
</dbReference>
<evidence type="ECO:0000256" key="1">
    <source>
        <dbReference type="ARBA" id="ARBA00000085"/>
    </source>
</evidence>
<dbReference type="PROSITE" id="PS50885">
    <property type="entry name" value="HAMP"/>
    <property type="match status" value="1"/>
</dbReference>
<dbReference type="InterPro" id="IPR003660">
    <property type="entry name" value="HAMP_dom"/>
</dbReference>
<name>A0A369AUP6_9BACL</name>
<keyword evidence="7 14" id="KW-0812">Transmembrane</keyword>
<dbReference type="Proteomes" id="UP000253090">
    <property type="component" value="Unassembled WGS sequence"/>
</dbReference>
<keyword evidence="6" id="KW-0808">Transferase</keyword>
<dbReference type="EMBL" id="QPJW01000022">
    <property type="protein sequence ID" value="RCX13049.1"/>
    <property type="molecule type" value="Genomic_DNA"/>
</dbReference>
<dbReference type="InterPro" id="IPR036890">
    <property type="entry name" value="HATPase_C_sf"/>
</dbReference>
<dbReference type="PROSITE" id="PS50109">
    <property type="entry name" value="HIS_KIN"/>
    <property type="match status" value="1"/>
</dbReference>
<keyword evidence="4" id="KW-1003">Cell membrane</keyword>
<keyword evidence="5" id="KW-0597">Phosphoprotein</keyword>
<organism evidence="17 18">
    <name type="scientific">Fontibacillus phaseoli</name>
    <dbReference type="NCBI Taxonomy" id="1416533"/>
    <lineage>
        <taxon>Bacteria</taxon>
        <taxon>Bacillati</taxon>
        <taxon>Bacillota</taxon>
        <taxon>Bacilli</taxon>
        <taxon>Bacillales</taxon>
        <taxon>Paenibacillaceae</taxon>
        <taxon>Fontibacillus</taxon>
    </lineage>
</organism>
<dbReference type="EC" id="2.7.13.3" evidence="3"/>
<dbReference type="InterPro" id="IPR036097">
    <property type="entry name" value="HisK_dim/P_sf"/>
</dbReference>
<dbReference type="CDD" id="cd06225">
    <property type="entry name" value="HAMP"/>
    <property type="match status" value="1"/>
</dbReference>
<evidence type="ECO:0000256" key="4">
    <source>
        <dbReference type="ARBA" id="ARBA00022475"/>
    </source>
</evidence>
<dbReference type="Gene3D" id="6.10.340.10">
    <property type="match status" value="1"/>
</dbReference>
<dbReference type="GO" id="GO:0000155">
    <property type="term" value="F:phosphorelay sensor kinase activity"/>
    <property type="evidence" value="ECO:0007669"/>
    <property type="project" value="InterPro"/>
</dbReference>
<keyword evidence="9 17" id="KW-0418">Kinase</keyword>
<accession>A0A369AUP6</accession>
<dbReference type="SMART" id="SM00387">
    <property type="entry name" value="HATPase_c"/>
    <property type="match status" value="1"/>
</dbReference>
<feature type="transmembrane region" description="Helical" evidence="14">
    <location>
        <begin position="165"/>
        <end position="185"/>
    </location>
</feature>
<dbReference type="InterPro" id="IPR005467">
    <property type="entry name" value="His_kinase_dom"/>
</dbReference>
<evidence type="ECO:0000256" key="10">
    <source>
        <dbReference type="ARBA" id="ARBA00022840"/>
    </source>
</evidence>
<evidence type="ECO:0000256" key="8">
    <source>
        <dbReference type="ARBA" id="ARBA00022741"/>
    </source>
</evidence>
<dbReference type="FunFam" id="1.10.287.130:FF:000001">
    <property type="entry name" value="Two-component sensor histidine kinase"/>
    <property type="match status" value="1"/>
</dbReference>
<keyword evidence="10" id="KW-0067">ATP-binding</keyword>
<dbReference type="CDD" id="cd00075">
    <property type="entry name" value="HATPase"/>
    <property type="match status" value="1"/>
</dbReference>
<keyword evidence="13 14" id="KW-0472">Membrane</keyword>
<dbReference type="SMART" id="SM00304">
    <property type="entry name" value="HAMP"/>
    <property type="match status" value="1"/>
</dbReference>
<reference evidence="17 18" key="1">
    <citation type="submission" date="2018-07" db="EMBL/GenBank/DDBJ databases">
        <title>Genomic Encyclopedia of Type Strains, Phase III (KMG-III): the genomes of soil and plant-associated and newly described type strains.</title>
        <authorList>
            <person name="Whitman W."/>
        </authorList>
    </citation>
    <scope>NUCLEOTIDE SEQUENCE [LARGE SCALE GENOMIC DNA]</scope>
    <source>
        <strain evidence="17 18">CECT 8333</strain>
    </source>
</reference>
<dbReference type="PANTHER" id="PTHR45436">
    <property type="entry name" value="SENSOR HISTIDINE KINASE YKOH"/>
    <property type="match status" value="1"/>
</dbReference>
<comment type="caution">
    <text evidence="17">The sequence shown here is derived from an EMBL/GenBank/DDBJ whole genome shotgun (WGS) entry which is preliminary data.</text>
</comment>
<dbReference type="Pfam" id="PF02518">
    <property type="entry name" value="HATPase_c"/>
    <property type="match status" value="1"/>
</dbReference>
<dbReference type="Pfam" id="PF00672">
    <property type="entry name" value="HAMP"/>
    <property type="match status" value="1"/>
</dbReference>
<gene>
    <name evidence="17" type="ORF">DFP94_12227</name>
</gene>
<dbReference type="FunFam" id="3.30.565.10:FF:000006">
    <property type="entry name" value="Sensor histidine kinase WalK"/>
    <property type="match status" value="1"/>
</dbReference>
<evidence type="ECO:0000256" key="6">
    <source>
        <dbReference type="ARBA" id="ARBA00022679"/>
    </source>
</evidence>
<keyword evidence="18" id="KW-1185">Reference proteome</keyword>
<evidence type="ECO:0000256" key="2">
    <source>
        <dbReference type="ARBA" id="ARBA00004651"/>
    </source>
</evidence>
<dbReference type="GO" id="GO:0005886">
    <property type="term" value="C:plasma membrane"/>
    <property type="evidence" value="ECO:0007669"/>
    <property type="project" value="UniProtKB-SubCell"/>
</dbReference>
<dbReference type="PRINTS" id="PR00344">
    <property type="entry name" value="BCTRLSENSOR"/>
</dbReference>
<dbReference type="CDD" id="cd00082">
    <property type="entry name" value="HisKA"/>
    <property type="match status" value="1"/>
</dbReference>
<evidence type="ECO:0000256" key="13">
    <source>
        <dbReference type="ARBA" id="ARBA00023136"/>
    </source>
</evidence>
<dbReference type="PANTHER" id="PTHR45436:SF5">
    <property type="entry name" value="SENSOR HISTIDINE KINASE TRCS"/>
    <property type="match status" value="1"/>
</dbReference>
<evidence type="ECO:0000256" key="12">
    <source>
        <dbReference type="ARBA" id="ARBA00023012"/>
    </source>
</evidence>
<comment type="subcellular location">
    <subcellularLocation>
        <location evidence="2">Cell membrane</location>
        <topology evidence="2">Multi-pass membrane protein</topology>
    </subcellularLocation>
</comment>
<dbReference type="SMART" id="SM00388">
    <property type="entry name" value="HisKA"/>
    <property type="match status" value="1"/>
</dbReference>
<evidence type="ECO:0000256" key="5">
    <source>
        <dbReference type="ARBA" id="ARBA00022553"/>
    </source>
</evidence>
<dbReference type="InterPro" id="IPR004358">
    <property type="entry name" value="Sig_transdc_His_kin-like_C"/>
</dbReference>
<feature type="domain" description="Histidine kinase" evidence="15">
    <location>
        <begin position="245"/>
        <end position="459"/>
    </location>
</feature>
<dbReference type="AlphaFoldDB" id="A0A369AUP6"/>
<protein>
    <recommendedName>
        <fullName evidence="3">histidine kinase</fullName>
        <ecNumber evidence="3">2.7.13.3</ecNumber>
    </recommendedName>
</protein>
<comment type="catalytic activity">
    <reaction evidence="1">
        <text>ATP + protein L-histidine = ADP + protein N-phospho-L-histidine.</text>
        <dbReference type="EC" id="2.7.13.3"/>
    </reaction>
</comment>
<evidence type="ECO:0000313" key="18">
    <source>
        <dbReference type="Proteomes" id="UP000253090"/>
    </source>
</evidence>
<evidence type="ECO:0000256" key="3">
    <source>
        <dbReference type="ARBA" id="ARBA00012438"/>
    </source>
</evidence>
<evidence type="ECO:0000256" key="9">
    <source>
        <dbReference type="ARBA" id="ARBA00022777"/>
    </source>
</evidence>
<dbReference type="InterPro" id="IPR050428">
    <property type="entry name" value="TCS_sensor_his_kinase"/>
</dbReference>
<keyword evidence="8" id="KW-0547">Nucleotide-binding</keyword>
<evidence type="ECO:0000259" key="15">
    <source>
        <dbReference type="PROSITE" id="PS50109"/>
    </source>
</evidence>
<dbReference type="Gene3D" id="3.30.565.10">
    <property type="entry name" value="Histidine kinase-like ATPase, C-terminal domain"/>
    <property type="match status" value="1"/>
</dbReference>
<dbReference type="Pfam" id="PF00512">
    <property type="entry name" value="HisKA"/>
    <property type="match status" value="1"/>
</dbReference>
<sequence length="459" mass="51879">MLNYLFFSVLSFAVIIFSVDKAIDYFSFATIEKKMMEKADLCELSFREVLARHDKAIAEGQDSNVPRSALETLKASGKEVRIYDSNRQLLGLAVDGIIIADGSPLILKGNIDRALQGNYAYTVTDDKLLYFAIPIQDKYYQNIYVFEFVEDISYFYDIMDQIRNILLVGAAGFLVLITISSLFIARTTTKPIKYLLAATENFSKQQFQQVHLNRKDELGMLAAGLNRMGIQINDYIQYQKQFVSNVSHELKTPLAAIRGFSQYLYEGEKEDKELQKIYFHLVHESERLTLLINELLLLSRFDKAGPEEIGTEKTNLSELTGQVAADLRAKAESKGITLEIKLEKAVWVYVNKILMSHAIANILDNAIKYSHAETSIKIETFIRQKEAVIQIRDQGIGIDEDDIARVQERFYRAKNSNAAKGSGLGLSICKEIAEKFNGRLELESKMDVGTTVSIVLPLV</sequence>
<dbReference type="InterPro" id="IPR003594">
    <property type="entry name" value="HATPase_dom"/>
</dbReference>